<comment type="catalytic activity">
    <reaction evidence="9 10 11">
        <text>2-[(2R,5Z)-2-carboxy-4-methylthiazol-5(2H)-ylidene]ethyl phosphate + 4-amino-2-methyl-5-(diphosphooxymethyl)pyrimidine + 2 H(+) = thiamine phosphate + CO2 + diphosphate</text>
        <dbReference type="Rhea" id="RHEA:47844"/>
        <dbReference type="ChEBI" id="CHEBI:15378"/>
        <dbReference type="ChEBI" id="CHEBI:16526"/>
        <dbReference type="ChEBI" id="CHEBI:33019"/>
        <dbReference type="ChEBI" id="CHEBI:37575"/>
        <dbReference type="ChEBI" id="CHEBI:57841"/>
        <dbReference type="ChEBI" id="CHEBI:62899"/>
        <dbReference type="EC" id="2.5.1.3"/>
    </reaction>
</comment>
<dbReference type="PANTHER" id="PTHR20857:SF15">
    <property type="entry name" value="THIAMINE-PHOSPHATE SYNTHASE"/>
    <property type="match status" value="1"/>
</dbReference>
<accession>A0A286ENX6</accession>
<dbReference type="OrthoDB" id="9810880at2"/>
<dbReference type="NCBIfam" id="TIGR00693">
    <property type="entry name" value="thiE"/>
    <property type="match status" value="1"/>
</dbReference>
<evidence type="ECO:0000256" key="12">
    <source>
        <dbReference type="RuleBase" id="RU004253"/>
    </source>
</evidence>
<dbReference type="AlphaFoldDB" id="A0A286ENX6"/>
<evidence type="ECO:0000313" key="15">
    <source>
        <dbReference type="Proteomes" id="UP000219669"/>
    </source>
</evidence>
<feature type="binding site" evidence="10">
    <location>
        <begin position="148"/>
        <end position="150"/>
    </location>
    <ligand>
        <name>2-[(2R,5Z)-2-carboxy-4-methylthiazol-5(2H)-ylidene]ethyl phosphate</name>
        <dbReference type="ChEBI" id="CHEBI:62899"/>
    </ligand>
</feature>
<evidence type="ECO:0000256" key="8">
    <source>
        <dbReference type="ARBA" id="ARBA00047851"/>
    </source>
</evidence>
<feature type="binding site" evidence="10">
    <location>
        <position position="180"/>
    </location>
    <ligand>
        <name>2-[(2R,5Z)-2-carboxy-4-methylthiazol-5(2H)-ylidene]ethyl phosphate</name>
        <dbReference type="ChEBI" id="CHEBI:62899"/>
    </ligand>
</feature>
<evidence type="ECO:0000256" key="1">
    <source>
        <dbReference type="ARBA" id="ARBA00003814"/>
    </source>
</evidence>
<evidence type="ECO:0000256" key="10">
    <source>
        <dbReference type="HAMAP-Rule" id="MF_00097"/>
    </source>
</evidence>
<keyword evidence="6 10" id="KW-0784">Thiamine biosynthesis</keyword>
<proteinExistence type="inferred from homology"/>
<name>A0A286ENX6_9NEIS</name>
<dbReference type="GO" id="GO:0004789">
    <property type="term" value="F:thiamine-phosphate diphosphorylase activity"/>
    <property type="evidence" value="ECO:0007669"/>
    <property type="project" value="UniProtKB-UniRule"/>
</dbReference>
<comment type="catalytic activity">
    <reaction evidence="7 10 11">
        <text>4-methyl-5-(2-phosphooxyethyl)-thiazole + 4-amino-2-methyl-5-(diphosphooxymethyl)pyrimidine + H(+) = thiamine phosphate + diphosphate</text>
        <dbReference type="Rhea" id="RHEA:22328"/>
        <dbReference type="ChEBI" id="CHEBI:15378"/>
        <dbReference type="ChEBI" id="CHEBI:33019"/>
        <dbReference type="ChEBI" id="CHEBI:37575"/>
        <dbReference type="ChEBI" id="CHEBI:57841"/>
        <dbReference type="ChEBI" id="CHEBI:58296"/>
        <dbReference type="EC" id="2.5.1.3"/>
    </reaction>
</comment>
<comment type="function">
    <text evidence="1 10">Condenses 4-methyl-5-(beta-hydroxyethyl)thiazole monophosphate (THZ-P) and 2-methyl-4-amino-5-hydroxymethyl pyrimidine pyrophosphate (HMP-PP) to form thiamine monophosphate (TMP).</text>
</comment>
<comment type="similarity">
    <text evidence="10 11">Belongs to the thiamine-phosphate synthase family.</text>
</comment>
<feature type="domain" description="Thiamine phosphate synthase/TenI" evidence="13">
    <location>
        <begin position="9"/>
        <end position="203"/>
    </location>
</feature>
<gene>
    <name evidence="10" type="primary">thiE</name>
    <name evidence="14" type="ORF">SAMN02746062_02219</name>
</gene>
<feature type="binding site" evidence="10">
    <location>
        <position position="151"/>
    </location>
    <ligand>
        <name>4-amino-2-methyl-5-(diphosphooxymethyl)pyrimidine</name>
        <dbReference type="ChEBI" id="CHEBI:57841"/>
    </ligand>
</feature>
<keyword evidence="15" id="KW-1185">Reference proteome</keyword>
<dbReference type="RefSeq" id="WP_097115164.1">
    <property type="nucleotide sequence ID" value="NZ_CP083931.1"/>
</dbReference>
<feature type="binding site" evidence="10">
    <location>
        <position position="102"/>
    </location>
    <ligand>
        <name>Mg(2+)</name>
        <dbReference type="ChEBI" id="CHEBI:18420"/>
    </ligand>
</feature>
<dbReference type="PANTHER" id="PTHR20857">
    <property type="entry name" value="THIAMINE-PHOSPHATE PYROPHOSPHORYLASE"/>
    <property type="match status" value="1"/>
</dbReference>
<dbReference type="EMBL" id="OCNF01000031">
    <property type="protein sequence ID" value="SOD72632.1"/>
    <property type="molecule type" value="Genomic_DNA"/>
</dbReference>
<comment type="catalytic activity">
    <reaction evidence="8 10 11">
        <text>2-(2-carboxy-4-methylthiazol-5-yl)ethyl phosphate + 4-amino-2-methyl-5-(diphosphooxymethyl)pyrimidine + 2 H(+) = thiamine phosphate + CO2 + diphosphate</text>
        <dbReference type="Rhea" id="RHEA:47848"/>
        <dbReference type="ChEBI" id="CHEBI:15378"/>
        <dbReference type="ChEBI" id="CHEBI:16526"/>
        <dbReference type="ChEBI" id="CHEBI:33019"/>
        <dbReference type="ChEBI" id="CHEBI:37575"/>
        <dbReference type="ChEBI" id="CHEBI:57841"/>
        <dbReference type="ChEBI" id="CHEBI:62890"/>
        <dbReference type="EC" id="2.5.1.3"/>
    </reaction>
</comment>
<organism evidence="14 15">
    <name type="scientific">Alysiella filiformis DSM 16848</name>
    <dbReference type="NCBI Taxonomy" id="1120981"/>
    <lineage>
        <taxon>Bacteria</taxon>
        <taxon>Pseudomonadati</taxon>
        <taxon>Pseudomonadota</taxon>
        <taxon>Betaproteobacteria</taxon>
        <taxon>Neisseriales</taxon>
        <taxon>Neisseriaceae</taxon>
        <taxon>Alysiella</taxon>
    </lineage>
</organism>
<reference evidence="14 15" key="1">
    <citation type="submission" date="2017-09" db="EMBL/GenBank/DDBJ databases">
        <authorList>
            <person name="Ehlers B."/>
            <person name="Leendertz F.H."/>
        </authorList>
    </citation>
    <scope>NUCLEOTIDE SEQUENCE [LARGE SCALE GENOMIC DNA]</scope>
    <source>
        <strain evidence="14 15">DSM 16848</strain>
    </source>
</reference>
<comment type="cofactor">
    <cofactor evidence="10">
        <name>Mg(2+)</name>
        <dbReference type="ChEBI" id="CHEBI:18420"/>
    </cofactor>
    <text evidence="10">Binds 1 Mg(2+) ion per subunit.</text>
</comment>
<sequence length="219" mass="23744">MFHQKILSLYFIAGTQDCRHLPTGSPEQKLLGVLETALQNGITCFQFREKGEFALKNDLQIKNLAYACRDLCRQHNVPFVMNNDVKLAVQMGADGVHIGQSDMPPEQAALLCNNKVFLGMSNSNRAHLQHSLSLKYLDYLAVGAIFPTQSKADASAPVGLDFIRVAREMCGNKPLVAIGGITPENAPQIRAAGADGIAVISAITQAENVAETVQKLRAL</sequence>
<dbReference type="FunFam" id="3.20.20.70:FF:000096">
    <property type="entry name" value="Thiamine-phosphate synthase"/>
    <property type="match status" value="1"/>
</dbReference>
<keyword evidence="4 10" id="KW-0479">Metal-binding</keyword>
<feature type="binding site" evidence="10">
    <location>
        <position position="121"/>
    </location>
    <ligand>
        <name>4-amino-2-methyl-5-(diphosphooxymethyl)pyrimidine</name>
        <dbReference type="ChEBI" id="CHEBI:57841"/>
    </ligand>
</feature>
<dbReference type="HAMAP" id="MF_00097">
    <property type="entry name" value="TMP_synthase"/>
    <property type="match status" value="1"/>
</dbReference>
<dbReference type="GO" id="GO:0005737">
    <property type="term" value="C:cytoplasm"/>
    <property type="evidence" value="ECO:0007669"/>
    <property type="project" value="TreeGrafter"/>
</dbReference>
<dbReference type="UniPathway" id="UPA00060">
    <property type="reaction ID" value="UER00141"/>
</dbReference>
<evidence type="ECO:0000259" key="13">
    <source>
        <dbReference type="Pfam" id="PF02581"/>
    </source>
</evidence>
<dbReference type="InterPro" id="IPR034291">
    <property type="entry name" value="TMP_synthase"/>
</dbReference>
<evidence type="ECO:0000256" key="5">
    <source>
        <dbReference type="ARBA" id="ARBA00022842"/>
    </source>
</evidence>
<feature type="binding site" evidence="10">
    <location>
        <begin position="200"/>
        <end position="201"/>
    </location>
    <ligand>
        <name>2-[(2R,5Z)-2-carboxy-4-methylthiazol-5(2H)-ylidene]ethyl phosphate</name>
        <dbReference type="ChEBI" id="CHEBI:62899"/>
    </ligand>
</feature>
<dbReference type="InterPro" id="IPR022998">
    <property type="entry name" value="ThiamineP_synth_TenI"/>
</dbReference>
<evidence type="ECO:0000313" key="14">
    <source>
        <dbReference type="EMBL" id="SOD72632.1"/>
    </source>
</evidence>
<dbReference type="CDD" id="cd00564">
    <property type="entry name" value="TMP_TenI"/>
    <property type="match status" value="1"/>
</dbReference>
<dbReference type="EC" id="2.5.1.3" evidence="10"/>
<protein>
    <recommendedName>
        <fullName evidence="10">Thiamine-phosphate synthase</fullName>
        <shortName evidence="10">TP synthase</shortName>
        <shortName evidence="10">TPS</shortName>
        <ecNumber evidence="10">2.5.1.3</ecNumber>
    </recommendedName>
    <alternativeName>
        <fullName evidence="10">Thiamine-phosphate pyrophosphorylase</fullName>
        <shortName evidence="10">TMP pyrophosphorylase</shortName>
        <shortName evidence="10">TMP-PPase</shortName>
    </alternativeName>
</protein>
<dbReference type="Proteomes" id="UP000219669">
    <property type="component" value="Unassembled WGS sequence"/>
</dbReference>
<dbReference type="Pfam" id="PF02581">
    <property type="entry name" value="TMP-TENI"/>
    <property type="match status" value="1"/>
</dbReference>
<evidence type="ECO:0000256" key="7">
    <source>
        <dbReference type="ARBA" id="ARBA00047334"/>
    </source>
</evidence>
<dbReference type="GO" id="GO:0009229">
    <property type="term" value="P:thiamine diphosphate biosynthetic process"/>
    <property type="evidence" value="ECO:0007669"/>
    <property type="project" value="UniProtKB-UniRule"/>
</dbReference>
<keyword evidence="3 10" id="KW-0808">Transferase</keyword>
<dbReference type="Gene3D" id="3.20.20.70">
    <property type="entry name" value="Aldolase class I"/>
    <property type="match status" value="1"/>
</dbReference>
<dbReference type="InterPro" id="IPR036206">
    <property type="entry name" value="ThiamineP_synth_sf"/>
</dbReference>
<evidence type="ECO:0000256" key="9">
    <source>
        <dbReference type="ARBA" id="ARBA00047883"/>
    </source>
</evidence>
<comment type="caution">
    <text evidence="10">Lacks conserved residue(s) required for the propagation of feature annotation.</text>
</comment>
<dbReference type="InterPro" id="IPR013785">
    <property type="entry name" value="Aldolase_TIM"/>
</dbReference>
<feature type="binding site" evidence="10">
    <location>
        <position position="82"/>
    </location>
    <ligand>
        <name>4-amino-2-methyl-5-(diphosphooxymethyl)pyrimidine</name>
        <dbReference type="ChEBI" id="CHEBI:57841"/>
    </ligand>
</feature>
<evidence type="ECO:0000256" key="6">
    <source>
        <dbReference type="ARBA" id="ARBA00022977"/>
    </source>
</evidence>
<dbReference type="GO" id="GO:0000287">
    <property type="term" value="F:magnesium ion binding"/>
    <property type="evidence" value="ECO:0007669"/>
    <property type="project" value="UniProtKB-UniRule"/>
</dbReference>
<evidence type="ECO:0000256" key="2">
    <source>
        <dbReference type="ARBA" id="ARBA00005165"/>
    </source>
</evidence>
<dbReference type="SUPFAM" id="SSF51391">
    <property type="entry name" value="Thiamin phosphate synthase"/>
    <property type="match status" value="1"/>
</dbReference>
<evidence type="ECO:0000256" key="4">
    <source>
        <dbReference type="ARBA" id="ARBA00022723"/>
    </source>
</evidence>
<comment type="pathway">
    <text evidence="2 10 12">Cofactor biosynthesis; thiamine diphosphate biosynthesis; thiamine phosphate from 4-amino-2-methyl-5-diphosphomethylpyrimidine and 4-methyl-5-(2-phosphoethyl)-thiazole: step 1/1.</text>
</comment>
<evidence type="ECO:0000256" key="3">
    <source>
        <dbReference type="ARBA" id="ARBA00022679"/>
    </source>
</evidence>
<dbReference type="GO" id="GO:0009228">
    <property type="term" value="P:thiamine biosynthetic process"/>
    <property type="evidence" value="ECO:0007669"/>
    <property type="project" value="UniProtKB-KW"/>
</dbReference>
<evidence type="ECO:0000256" key="11">
    <source>
        <dbReference type="RuleBase" id="RU003826"/>
    </source>
</evidence>
<feature type="binding site" evidence="10">
    <location>
        <begin position="46"/>
        <end position="50"/>
    </location>
    <ligand>
        <name>4-amino-2-methyl-5-(diphosphooxymethyl)pyrimidine</name>
        <dbReference type="ChEBI" id="CHEBI:57841"/>
    </ligand>
</feature>
<keyword evidence="5 10" id="KW-0460">Magnesium</keyword>